<dbReference type="AlphaFoldDB" id="A0A5J6WIV8"/>
<dbReference type="RefSeq" id="WP_019439321.1">
    <property type="nucleotide sequence ID" value="NZ_ALOE01000001.1"/>
</dbReference>
<evidence type="ECO:0000313" key="2">
    <source>
        <dbReference type="EMBL" id="QFI37070.1"/>
    </source>
</evidence>
<dbReference type="OrthoDB" id="5593708at2"/>
<dbReference type="KEGG" id="mmaa:FR932_04110"/>
<dbReference type="Pfam" id="PF11355">
    <property type="entry name" value="DUF3157"/>
    <property type="match status" value="1"/>
</dbReference>
<dbReference type="Proteomes" id="UP000327424">
    <property type="component" value="Chromosome"/>
</dbReference>
<protein>
    <submittedName>
        <fullName evidence="2">DUF3157 family protein</fullName>
    </submittedName>
</protein>
<evidence type="ECO:0000313" key="3">
    <source>
        <dbReference type="Proteomes" id="UP000327424"/>
    </source>
</evidence>
<accession>A0A5J6WIV8</accession>
<name>A0A5J6WIV8_MORMI</name>
<keyword evidence="3" id="KW-1185">Reference proteome</keyword>
<gene>
    <name evidence="2" type="ORF">FR932_04110</name>
</gene>
<feature type="signal peptide" evidence="1">
    <location>
        <begin position="1"/>
        <end position="20"/>
    </location>
</feature>
<keyword evidence="1" id="KW-0732">Signal</keyword>
<organism evidence="2 3">
    <name type="scientific">Moritella marina ATCC 15381</name>
    <dbReference type="NCBI Taxonomy" id="1202962"/>
    <lineage>
        <taxon>Bacteria</taxon>
        <taxon>Pseudomonadati</taxon>
        <taxon>Pseudomonadota</taxon>
        <taxon>Gammaproteobacteria</taxon>
        <taxon>Alteromonadales</taxon>
        <taxon>Moritellaceae</taxon>
        <taxon>Moritella</taxon>
    </lineage>
</organism>
<feature type="chain" id="PRO_5023873144" evidence="1">
    <location>
        <begin position="21"/>
        <end position="176"/>
    </location>
</feature>
<dbReference type="EMBL" id="CP044399">
    <property type="protein sequence ID" value="QFI37070.1"/>
    <property type="molecule type" value="Genomic_DNA"/>
</dbReference>
<proteinExistence type="predicted"/>
<evidence type="ECO:0000256" key="1">
    <source>
        <dbReference type="SAM" id="SignalP"/>
    </source>
</evidence>
<dbReference type="InterPro" id="IPR021501">
    <property type="entry name" value="DUF3157"/>
</dbReference>
<sequence>MFNKAYIIAFCLLFSLNAAAKEMSRMTLEDGTEIMLNDDFTWQYVLLTESEPLTAQLTPAVMANSALMTSTVSQGVRVTFKSAQWDDEELGLDFSIDNTSALTVLKVTVAATLFDDGGNKITTTEFNVWQAQNRLSETYLRKNQQRDSRTFKLDGIDPAQWQKQFISLNIIAVETR</sequence>
<reference evidence="2 3" key="1">
    <citation type="submission" date="2019-09" db="EMBL/GenBank/DDBJ databases">
        <title>Hybrid Assembly of the complete Genome of the Deep-Sea Bacterium Moritella marina from long Nanopore and Illumina reads.</title>
        <authorList>
            <person name="Magin S."/>
            <person name="Georgoulis A."/>
            <person name="Papadimitriou K."/>
            <person name="Iliakis G."/>
            <person name="Vorgias C.E."/>
        </authorList>
    </citation>
    <scope>NUCLEOTIDE SEQUENCE [LARGE SCALE GENOMIC DNA]</scope>
    <source>
        <strain evidence="2 3">MP-1</strain>
    </source>
</reference>